<evidence type="ECO:0000256" key="10">
    <source>
        <dbReference type="SAM" id="SignalP"/>
    </source>
</evidence>
<gene>
    <name evidence="12" type="ORF">EV148_10650</name>
</gene>
<dbReference type="Pfam" id="PF00246">
    <property type="entry name" value="Peptidase_M14"/>
    <property type="match status" value="1"/>
</dbReference>
<dbReference type="OrthoDB" id="9811296at2"/>
<keyword evidence="7" id="KW-0482">Metalloprotease</keyword>
<evidence type="ECO:0000256" key="4">
    <source>
        <dbReference type="ARBA" id="ARBA00022723"/>
    </source>
</evidence>
<dbReference type="PANTHER" id="PTHR11705">
    <property type="entry name" value="PROTEASE FAMILY M14 CARBOXYPEPTIDASE A,B"/>
    <property type="match status" value="1"/>
</dbReference>
<dbReference type="AlphaFoldDB" id="A0A4R2IBK3"/>
<feature type="chain" id="PRO_5020816033" evidence="10">
    <location>
        <begin position="21"/>
        <end position="741"/>
    </location>
</feature>
<evidence type="ECO:0000313" key="12">
    <source>
        <dbReference type="EMBL" id="TCO39905.1"/>
    </source>
</evidence>
<evidence type="ECO:0000256" key="3">
    <source>
        <dbReference type="ARBA" id="ARBA00022670"/>
    </source>
</evidence>
<dbReference type="EMBL" id="SLWQ01000006">
    <property type="protein sequence ID" value="TCO39905.1"/>
    <property type="molecule type" value="Genomic_DNA"/>
</dbReference>
<keyword evidence="13" id="KW-1185">Reference proteome</keyword>
<evidence type="ECO:0000256" key="7">
    <source>
        <dbReference type="ARBA" id="ARBA00023049"/>
    </source>
</evidence>
<keyword evidence="6" id="KW-0862">Zinc</keyword>
<evidence type="ECO:0000259" key="11">
    <source>
        <dbReference type="PROSITE" id="PS52035"/>
    </source>
</evidence>
<keyword evidence="12" id="KW-0121">Carboxypeptidase</keyword>
<proteinExistence type="inferred from homology"/>
<organism evidence="12 13">
    <name type="scientific">Dokdonella fugitiva</name>
    <dbReference type="NCBI Taxonomy" id="328517"/>
    <lineage>
        <taxon>Bacteria</taxon>
        <taxon>Pseudomonadati</taxon>
        <taxon>Pseudomonadota</taxon>
        <taxon>Gammaproteobacteria</taxon>
        <taxon>Lysobacterales</taxon>
        <taxon>Rhodanobacteraceae</taxon>
        <taxon>Dokdonella</taxon>
    </lineage>
</organism>
<protein>
    <submittedName>
        <fullName evidence="12">Zinc carboxypeptidase</fullName>
    </submittedName>
</protein>
<evidence type="ECO:0000256" key="6">
    <source>
        <dbReference type="ARBA" id="ARBA00022833"/>
    </source>
</evidence>
<dbReference type="GO" id="GO:0008270">
    <property type="term" value="F:zinc ion binding"/>
    <property type="evidence" value="ECO:0007669"/>
    <property type="project" value="InterPro"/>
</dbReference>
<keyword evidence="3" id="KW-0645">Protease</keyword>
<dbReference type="PRINTS" id="PR00765">
    <property type="entry name" value="CRBOXYPTASEA"/>
</dbReference>
<dbReference type="GO" id="GO:0006508">
    <property type="term" value="P:proteolysis"/>
    <property type="evidence" value="ECO:0007669"/>
    <property type="project" value="UniProtKB-KW"/>
</dbReference>
<name>A0A4R2IBK3_9GAMM</name>
<evidence type="ECO:0000256" key="5">
    <source>
        <dbReference type="ARBA" id="ARBA00022801"/>
    </source>
</evidence>
<dbReference type="SMART" id="SM00631">
    <property type="entry name" value="Zn_pept"/>
    <property type="match status" value="1"/>
</dbReference>
<feature type="region of interest" description="Disordered" evidence="9">
    <location>
        <begin position="273"/>
        <end position="298"/>
    </location>
</feature>
<reference evidence="12 13" key="1">
    <citation type="journal article" date="2015" name="Stand. Genomic Sci.">
        <title>Genomic Encyclopedia of Bacterial and Archaeal Type Strains, Phase III: the genomes of soil and plant-associated and newly described type strains.</title>
        <authorList>
            <person name="Whitman W.B."/>
            <person name="Woyke T."/>
            <person name="Klenk H.P."/>
            <person name="Zhou Y."/>
            <person name="Lilburn T.G."/>
            <person name="Beck B.J."/>
            <person name="De Vos P."/>
            <person name="Vandamme P."/>
            <person name="Eisen J.A."/>
            <person name="Garrity G."/>
            <person name="Hugenholtz P."/>
            <person name="Kyrpides N.C."/>
        </authorList>
    </citation>
    <scope>NUCLEOTIDE SEQUENCE [LARGE SCALE GENOMIC DNA]</scope>
    <source>
        <strain evidence="12 13">A3</strain>
    </source>
</reference>
<evidence type="ECO:0000256" key="1">
    <source>
        <dbReference type="ARBA" id="ARBA00001947"/>
    </source>
</evidence>
<evidence type="ECO:0000256" key="2">
    <source>
        <dbReference type="ARBA" id="ARBA00005988"/>
    </source>
</evidence>
<feature type="active site" description="Proton donor/acceptor" evidence="8">
    <location>
        <position position="411"/>
    </location>
</feature>
<keyword evidence="5" id="KW-0378">Hydrolase</keyword>
<comment type="caution">
    <text evidence="12">The sequence shown here is derived from an EMBL/GenBank/DDBJ whole genome shotgun (WGS) entry which is preliminary data.</text>
</comment>
<accession>A0A4R2IBK3</accession>
<evidence type="ECO:0000256" key="8">
    <source>
        <dbReference type="PROSITE-ProRule" id="PRU01379"/>
    </source>
</evidence>
<dbReference type="GO" id="GO:0005615">
    <property type="term" value="C:extracellular space"/>
    <property type="evidence" value="ECO:0007669"/>
    <property type="project" value="TreeGrafter"/>
</dbReference>
<sequence length="741" mass="78318">MRKTLLSLAIVAAALPAAHADEWFVEAHYPDHDALVRGASLFQHVIVDTERQVLRVDTDDEGIRQLEDAGLSVSIDAADTARLRGFYATMQQAVESRAPQLTDDGYPGIPGYPCYRTVEGTYQTMDDLAAVHGDLVEVHSIGPSWQKTQNSATGYEMRALRVTNLATAATDPDRPKMVVFGSIHAREYTPAELLTRMAEWLVSAYGNDPEATWLVDHVDFRFVLQANPDGRKKAETGLSWRKNADTANGNCARNANSSGIDLNRNFPFHWHTTGESGSSSDTCDEDYRGPTAASEPETRNLVAYVAGSPGTDGVYSGGLLPDRRPDNVSIASPDDYAGLFFDIHSYSKLVLWPWGDTTNAAPNRTPLQTFGRRLAWFNGYTPEQSDSLYPTDGATDDNFYGTLGVPAYTIELGVQFFESCSTFTSTTYPKNFAALRYAARAAAAPYRLPGGPDAYGITATAVASGAGGMYTTVSATIDDQRYKANTQTSFPIRAANAYVDRLPWEPGATPIGLSAVDGTFDAKAETVRGDITLNGLAPGRHIIYVQGINTLGGGNGTPGTPNAVFVDVPDAPQMVTATPLVVGDGAIDPSSPQSVAAGTILSFTVTPGTGQHVESIGGCPGTYVAPVFAAGPLLSSCTLTATFAPDQFAIGGTIAGLAADGLALSLNGESPLSVPAGATSFAFTGTLPYGAPYDVAIETQPPGFACTIVNGSGIIDAEVTDIAVACGPDASDVIFRDDFES</sequence>
<evidence type="ECO:0000313" key="13">
    <source>
        <dbReference type="Proteomes" id="UP000294862"/>
    </source>
</evidence>
<dbReference type="PROSITE" id="PS52035">
    <property type="entry name" value="PEPTIDASE_M14"/>
    <property type="match status" value="1"/>
</dbReference>
<dbReference type="RefSeq" id="WP_158287441.1">
    <property type="nucleotide sequence ID" value="NZ_SLWQ01000006.1"/>
</dbReference>
<keyword evidence="4" id="KW-0479">Metal-binding</keyword>
<dbReference type="GO" id="GO:0004181">
    <property type="term" value="F:metallocarboxypeptidase activity"/>
    <property type="evidence" value="ECO:0007669"/>
    <property type="project" value="InterPro"/>
</dbReference>
<dbReference type="PROSITE" id="PS00133">
    <property type="entry name" value="CARBOXYPEPT_ZN_2"/>
    <property type="match status" value="1"/>
</dbReference>
<feature type="domain" description="Peptidase M14" evidence="11">
    <location>
        <begin position="121"/>
        <end position="442"/>
    </location>
</feature>
<dbReference type="Proteomes" id="UP000294862">
    <property type="component" value="Unassembled WGS sequence"/>
</dbReference>
<keyword evidence="10" id="KW-0732">Signal</keyword>
<comment type="cofactor">
    <cofactor evidence="1">
        <name>Zn(2+)</name>
        <dbReference type="ChEBI" id="CHEBI:29105"/>
    </cofactor>
</comment>
<dbReference type="InterPro" id="IPR000834">
    <property type="entry name" value="Peptidase_M14"/>
</dbReference>
<dbReference type="SUPFAM" id="SSF53187">
    <property type="entry name" value="Zn-dependent exopeptidases"/>
    <property type="match status" value="1"/>
</dbReference>
<dbReference type="InterPro" id="IPR057247">
    <property type="entry name" value="CARBOXYPEPT_ZN_2"/>
</dbReference>
<comment type="similarity">
    <text evidence="2 8">Belongs to the peptidase M14 family.</text>
</comment>
<feature type="signal peptide" evidence="10">
    <location>
        <begin position="1"/>
        <end position="20"/>
    </location>
</feature>
<evidence type="ECO:0000256" key="9">
    <source>
        <dbReference type="SAM" id="MobiDB-lite"/>
    </source>
</evidence>
<dbReference type="Gene3D" id="3.40.630.10">
    <property type="entry name" value="Zn peptidases"/>
    <property type="match status" value="1"/>
</dbReference>
<dbReference type="PANTHER" id="PTHR11705:SF143">
    <property type="entry name" value="SLL0236 PROTEIN"/>
    <property type="match status" value="1"/>
</dbReference>